<feature type="compositionally biased region" description="Low complexity" evidence="1">
    <location>
        <begin position="376"/>
        <end position="395"/>
    </location>
</feature>
<feature type="transmembrane region" description="Helical" evidence="2">
    <location>
        <begin position="291"/>
        <end position="314"/>
    </location>
</feature>
<feature type="transmembrane region" description="Helical" evidence="2">
    <location>
        <begin position="250"/>
        <end position="271"/>
    </location>
</feature>
<feature type="region of interest" description="Disordered" evidence="1">
    <location>
        <begin position="367"/>
        <end position="403"/>
    </location>
</feature>
<dbReference type="AlphaFoldDB" id="A0A3N4L4V2"/>
<keyword evidence="2" id="KW-0812">Transmembrane</keyword>
<protein>
    <recommendedName>
        <fullName evidence="6">SMODS and SLOG-associating 2TM effector domain-containing protein</fullName>
    </recommendedName>
</protein>
<dbReference type="EMBL" id="ML119108">
    <property type="protein sequence ID" value="RPB16509.1"/>
    <property type="molecule type" value="Genomic_DNA"/>
</dbReference>
<dbReference type="STRING" id="1392247.A0A3N4L4V2"/>
<sequence length="946" mass="105580">MSIITFVPVLFLAFLPIVASDSGDDFTNNLFSDLGPLLALFGERSAQQFMSQAMGVVDCIIFAMAPLGLITAAVGVIRIGGAGWLKACIGRAREAYAVPELELLSSTSSEVCELWNGLTLVRVLGSPKIAELVYFPKSDGEGTGPAGSPERHCGIDATSREGCWSRKSTLSGDLFGFLTCRNPYLFRLKDHFFSKDSQQDQVDVENPTGAYTYDIKQQPFLDDVKKGSAAKKSAPNISLNITKPASQKKLWSVAWFGTALQLAVLVFDASITYNPNLKGSFKKNGLPVVEYAFPLTAIGTVLVVLGMFVSAYVIEDATKEEELEHLRNGRGVEMRVMWLQKYENVGDQNFDSYAIFAREKRTSIRTSRRREPLFMRSSKSAALPQSSQSSAPARVSLRESSHPETGDFLTRLTTFATIVTLVGFIAQFLGLRAMSWTATIAQLIATVIMTGLRSWLTTAGLSQEPDTCKLPKEYELDWLATRIGDLRDDGLYENLSEKTMEVGFWSPCSWKWRVVTERHRTAESWSKLPLGGRASQVVEARKRLQDLTGWTREGSMAIATATAIEEFMNNIFSSDYATLEAGFTERLKFEWPVFIEFDGVQEAYYLRLSRDSTKNKWKADTNSIEAILSLWTYSLQEKEEEEEGKKGGAKGLCPGGVFTEKESLEEVEEADKQEESAGNKLRFLGPGDIVSQMCYRLWIYRGTDFRIFRRRNANSKYQTTGFPINPSLSIKRKATDKELDATLSVLTSLSVEAVCAQDMFSSFMWYIADYIRAVTPKTTLAKNSVGLNQETWQPPSLRNSFLENILRSVESTGLGTTEEMCMCIIPQLHSSGILHDMDLSSQELMSYVDERSDVFESQEDWEEAGKAYEWLYDTCLGYVENEPSAFCRAAILLAHFSASINDAAGSCGSYNMCPEVRDQKEINLLMISSQALKKLRSGPRGEEIYR</sequence>
<keyword evidence="2" id="KW-0472">Membrane</keyword>
<proteinExistence type="predicted"/>
<keyword evidence="3" id="KW-0732">Signal</keyword>
<gene>
    <name evidence="4" type="ORF">P167DRAFT_499922</name>
</gene>
<evidence type="ECO:0000256" key="1">
    <source>
        <dbReference type="SAM" id="MobiDB-lite"/>
    </source>
</evidence>
<feature type="non-terminal residue" evidence="4">
    <location>
        <position position="946"/>
    </location>
</feature>
<accession>A0A3N4L4V2</accession>
<reference evidence="4 5" key="1">
    <citation type="journal article" date="2018" name="Nat. Ecol. Evol.">
        <title>Pezizomycetes genomes reveal the molecular basis of ectomycorrhizal truffle lifestyle.</title>
        <authorList>
            <person name="Murat C."/>
            <person name="Payen T."/>
            <person name="Noel B."/>
            <person name="Kuo A."/>
            <person name="Morin E."/>
            <person name="Chen J."/>
            <person name="Kohler A."/>
            <person name="Krizsan K."/>
            <person name="Balestrini R."/>
            <person name="Da Silva C."/>
            <person name="Montanini B."/>
            <person name="Hainaut M."/>
            <person name="Levati E."/>
            <person name="Barry K.W."/>
            <person name="Belfiori B."/>
            <person name="Cichocki N."/>
            <person name="Clum A."/>
            <person name="Dockter R.B."/>
            <person name="Fauchery L."/>
            <person name="Guy J."/>
            <person name="Iotti M."/>
            <person name="Le Tacon F."/>
            <person name="Lindquist E.A."/>
            <person name="Lipzen A."/>
            <person name="Malagnac F."/>
            <person name="Mello A."/>
            <person name="Molinier V."/>
            <person name="Miyauchi S."/>
            <person name="Poulain J."/>
            <person name="Riccioni C."/>
            <person name="Rubini A."/>
            <person name="Sitrit Y."/>
            <person name="Splivallo R."/>
            <person name="Traeger S."/>
            <person name="Wang M."/>
            <person name="Zifcakova L."/>
            <person name="Wipf D."/>
            <person name="Zambonelli A."/>
            <person name="Paolocci F."/>
            <person name="Nowrousian M."/>
            <person name="Ottonello S."/>
            <person name="Baldrian P."/>
            <person name="Spatafora J.W."/>
            <person name="Henrissat B."/>
            <person name="Nagy L.G."/>
            <person name="Aury J.M."/>
            <person name="Wincker P."/>
            <person name="Grigoriev I.V."/>
            <person name="Bonfante P."/>
            <person name="Martin F.M."/>
        </authorList>
    </citation>
    <scope>NUCLEOTIDE SEQUENCE [LARGE SCALE GENOMIC DNA]</scope>
    <source>
        <strain evidence="4 5">CCBAS932</strain>
    </source>
</reference>
<dbReference type="InParanoid" id="A0A3N4L4V2"/>
<keyword evidence="5" id="KW-1185">Reference proteome</keyword>
<evidence type="ECO:0000313" key="4">
    <source>
        <dbReference type="EMBL" id="RPB16509.1"/>
    </source>
</evidence>
<name>A0A3N4L4V2_9PEZI</name>
<dbReference type="OrthoDB" id="194358at2759"/>
<feature type="transmembrane region" description="Helical" evidence="2">
    <location>
        <begin position="408"/>
        <end position="430"/>
    </location>
</feature>
<feature type="transmembrane region" description="Helical" evidence="2">
    <location>
        <begin position="53"/>
        <end position="77"/>
    </location>
</feature>
<organism evidence="4 5">
    <name type="scientific">Morchella conica CCBAS932</name>
    <dbReference type="NCBI Taxonomy" id="1392247"/>
    <lineage>
        <taxon>Eukaryota</taxon>
        <taxon>Fungi</taxon>
        <taxon>Dikarya</taxon>
        <taxon>Ascomycota</taxon>
        <taxon>Pezizomycotina</taxon>
        <taxon>Pezizomycetes</taxon>
        <taxon>Pezizales</taxon>
        <taxon>Morchellaceae</taxon>
        <taxon>Morchella</taxon>
    </lineage>
</organism>
<feature type="chain" id="PRO_5018149064" description="SMODS and SLOG-associating 2TM effector domain-containing protein" evidence="3">
    <location>
        <begin position="21"/>
        <end position="946"/>
    </location>
</feature>
<keyword evidence="2" id="KW-1133">Transmembrane helix</keyword>
<dbReference type="Proteomes" id="UP000277580">
    <property type="component" value="Unassembled WGS sequence"/>
</dbReference>
<evidence type="ECO:0000256" key="2">
    <source>
        <dbReference type="SAM" id="Phobius"/>
    </source>
</evidence>
<evidence type="ECO:0000256" key="3">
    <source>
        <dbReference type="SAM" id="SignalP"/>
    </source>
</evidence>
<evidence type="ECO:0008006" key="6">
    <source>
        <dbReference type="Google" id="ProtNLM"/>
    </source>
</evidence>
<feature type="signal peptide" evidence="3">
    <location>
        <begin position="1"/>
        <end position="20"/>
    </location>
</feature>
<evidence type="ECO:0000313" key="5">
    <source>
        <dbReference type="Proteomes" id="UP000277580"/>
    </source>
</evidence>